<evidence type="ECO:0000313" key="7">
    <source>
        <dbReference type="Proteomes" id="UP001195483"/>
    </source>
</evidence>
<dbReference type="InterPro" id="IPR001841">
    <property type="entry name" value="Znf_RING"/>
</dbReference>
<dbReference type="EMBL" id="JAEAOA010000257">
    <property type="protein sequence ID" value="KAK3577029.1"/>
    <property type="molecule type" value="Genomic_DNA"/>
</dbReference>
<dbReference type="AlphaFoldDB" id="A0AAE0RP61"/>
<protein>
    <recommendedName>
        <fullName evidence="5">RING-type domain-containing protein</fullName>
    </recommendedName>
</protein>
<dbReference type="InterPro" id="IPR013083">
    <property type="entry name" value="Znf_RING/FYVE/PHD"/>
</dbReference>
<comment type="caution">
    <text evidence="6">The sequence shown here is derived from an EMBL/GenBank/DDBJ whole genome shotgun (WGS) entry which is preliminary data.</text>
</comment>
<dbReference type="PROSITE" id="PS00518">
    <property type="entry name" value="ZF_RING_1"/>
    <property type="match status" value="1"/>
</dbReference>
<evidence type="ECO:0000256" key="2">
    <source>
        <dbReference type="ARBA" id="ARBA00022771"/>
    </source>
</evidence>
<dbReference type="InterPro" id="IPR027370">
    <property type="entry name" value="Znf-RING_euk"/>
</dbReference>
<evidence type="ECO:0000256" key="3">
    <source>
        <dbReference type="ARBA" id="ARBA00022833"/>
    </source>
</evidence>
<reference evidence="6" key="3">
    <citation type="submission" date="2023-05" db="EMBL/GenBank/DDBJ databases">
        <authorList>
            <person name="Smith C.H."/>
        </authorList>
    </citation>
    <scope>NUCLEOTIDE SEQUENCE</scope>
    <source>
        <strain evidence="6">CHS0354</strain>
        <tissue evidence="6">Mantle</tissue>
    </source>
</reference>
<dbReference type="Pfam" id="PF13445">
    <property type="entry name" value="zf-RING_UBOX"/>
    <property type="match status" value="1"/>
</dbReference>
<accession>A0AAE0RP61</accession>
<evidence type="ECO:0000259" key="5">
    <source>
        <dbReference type="PROSITE" id="PS50089"/>
    </source>
</evidence>
<feature type="non-terminal residue" evidence="6">
    <location>
        <position position="468"/>
    </location>
</feature>
<sequence length="468" mass="53281">MASKEETTLDNFLLCSICQQCLQKPKELPCKHMVCRDCIQNYILNNARDQGFDCPCCQKLITVSDSNRPLVEWADRMPTNFEMMNKLQEMNLDEEVICLKVCEICSGKLIEVSATKYCTKCNIFFCDECGNIHWLLNGSKCHIIAFLDRQEPLKRYSLLSCELNTIFNVRLKLCKISSGGDKLMTSDENSYDKVRCLVTSACFLDDGCVVIVDQGNKKLKLFDTCYHFLTAISMDAYDIVNIDHFLVALTCPNEKRVRFYNLQEHKFTETGDIETEDMCYGLCLMNDKIAVGCAGSVPKLKLFNKSGELHTIRIRSGTLTLKAPYYVTYISSKRYFYISDTESKCVKCIKTDGSIVWESQIKDVRGLATCRDYLFMARQDQSTVDIVSHEGKCLKSIISLKDGVHKPHAISVRIADDRILLLLSDDTDHVSVFTLEEPMLDDAVNAYHSRRKISDASISSDPMNWKKT</sequence>
<keyword evidence="1" id="KW-0479">Metal-binding</keyword>
<dbReference type="InterPro" id="IPR017907">
    <property type="entry name" value="Znf_RING_CS"/>
</dbReference>
<dbReference type="SUPFAM" id="SSF57850">
    <property type="entry name" value="RING/U-box"/>
    <property type="match status" value="1"/>
</dbReference>
<dbReference type="Gene3D" id="3.30.40.10">
    <property type="entry name" value="Zinc/RING finger domain, C3HC4 (zinc finger)"/>
    <property type="match status" value="1"/>
</dbReference>
<keyword evidence="2 4" id="KW-0863">Zinc-finger</keyword>
<dbReference type="InterPro" id="IPR047153">
    <property type="entry name" value="TRIM45/56/19-like"/>
</dbReference>
<dbReference type="Gene3D" id="2.120.10.30">
    <property type="entry name" value="TolB, C-terminal domain"/>
    <property type="match status" value="1"/>
</dbReference>
<dbReference type="SUPFAM" id="SSF50969">
    <property type="entry name" value="YVTN repeat-like/Quinoprotein amine dehydrogenase"/>
    <property type="match status" value="1"/>
</dbReference>
<dbReference type="SMART" id="SM00184">
    <property type="entry name" value="RING"/>
    <property type="match status" value="1"/>
</dbReference>
<dbReference type="PANTHER" id="PTHR25462">
    <property type="entry name" value="BONUS, ISOFORM C-RELATED"/>
    <property type="match status" value="1"/>
</dbReference>
<keyword evidence="3" id="KW-0862">Zinc</keyword>
<keyword evidence="7" id="KW-1185">Reference proteome</keyword>
<name>A0AAE0RP61_9BIVA</name>
<organism evidence="6 7">
    <name type="scientific">Potamilus streckersoni</name>
    <dbReference type="NCBI Taxonomy" id="2493646"/>
    <lineage>
        <taxon>Eukaryota</taxon>
        <taxon>Metazoa</taxon>
        <taxon>Spiralia</taxon>
        <taxon>Lophotrochozoa</taxon>
        <taxon>Mollusca</taxon>
        <taxon>Bivalvia</taxon>
        <taxon>Autobranchia</taxon>
        <taxon>Heteroconchia</taxon>
        <taxon>Palaeoheterodonta</taxon>
        <taxon>Unionida</taxon>
        <taxon>Unionoidea</taxon>
        <taxon>Unionidae</taxon>
        <taxon>Ambleminae</taxon>
        <taxon>Lampsilini</taxon>
        <taxon>Potamilus</taxon>
    </lineage>
</organism>
<evidence type="ECO:0000256" key="4">
    <source>
        <dbReference type="PROSITE-ProRule" id="PRU00175"/>
    </source>
</evidence>
<reference evidence="6" key="1">
    <citation type="journal article" date="2021" name="Genome Biol. Evol.">
        <title>A High-Quality Reference Genome for a Parasitic Bivalve with Doubly Uniparental Inheritance (Bivalvia: Unionida).</title>
        <authorList>
            <person name="Smith C.H."/>
        </authorList>
    </citation>
    <scope>NUCLEOTIDE SEQUENCE</scope>
    <source>
        <strain evidence="6">CHS0354</strain>
    </source>
</reference>
<feature type="domain" description="RING-type" evidence="5">
    <location>
        <begin position="15"/>
        <end position="58"/>
    </location>
</feature>
<dbReference type="Proteomes" id="UP001195483">
    <property type="component" value="Unassembled WGS sequence"/>
</dbReference>
<dbReference type="InterPro" id="IPR011042">
    <property type="entry name" value="6-blade_b-propeller_TolB-like"/>
</dbReference>
<evidence type="ECO:0000256" key="1">
    <source>
        <dbReference type="ARBA" id="ARBA00022723"/>
    </source>
</evidence>
<evidence type="ECO:0000313" key="6">
    <source>
        <dbReference type="EMBL" id="KAK3577029.1"/>
    </source>
</evidence>
<proteinExistence type="predicted"/>
<reference evidence="6" key="2">
    <citation type="journal article" date="2021" name="Genome Biol. Evol.">
        <title>Developing a high-quality reference genome for a parasitic bivalve with doubly uniparental inheritance (Bivalvia: Unionida).</title>
        <authorList>
            <person name="Smith C.H."/>
        </authorList>
    </citation>
    <scope>NUCLEOTIDE SEQUENCE</scope>
    <source>
        <strain evidence="6">CHS0354</strain>
        <tissue evidence="6">Mantle</tissue>
    </source>
</reference>
<dbReference type="PANTHER" id="PTHR25462:SF296">
    <property type="entry name" value="MEIOTIC P26, ISOFORM F"/>
    <property type="match status" value="1"/>
</dbReference>
<dbReference type="GO" id="GO:0008270">
    <property type="term" value="F:zinc ion binding"/>
    <property type="evidence" value="ECO:0007669"/>
    <property type="project" value="UniProtKB-KW"/>
</dbReference>
<gene>
    <name evidence="6" type="ORF">CHS0354_003102</name>
</gene>
<dbReference type="InterPro" id="IPR011044">
    <property type="entry name" value="Quino_amine_DH_bsu"/>
</dbReference>
<dbReference type="PROSITE" id="PS50089">
    <property type="entry name" value="ZF_RING_2"/>
    <property type="match status" value="1"/>
</dbReference>